<feature type="domain" description="DUF4283" evidence="3">
    <location>
        <begin position="213"/>
        <end position="295"/>
    </location>
</feature>
<evidence type="ECO:0000256" key="1">
    <source>
        <dbReference type="SAM" id="Coils"/>
    </source>
</evidence>
<feature type="compositionally biased region" description="Polar residues" evidence="2">
    <location>
        <begin position="102"/>
        <end position="114"/>
    </location>
</feature>
<feature type="compositionally biased region" description="Basic and acidic residues" evidence="2">
    <location>
        <begin position="368"/>
        <end position="390"/>
    </location>
</feature>
<keyword evidence="5" id="KW-1185">Reference proteome</keyword>
<gene>
    <name evidence="4" type="ORF">R1sor_024419</name>
</gene>
<organism evidence="4 5">
    <name type="scientific">Riccia sorocarpa</name>
    <dbReference type="NCBI Taxonomy" id="122646"/>
    <lineage>
        <taxon>Eukaryota</taxon>
        <taxon>Viridiplantae</taxon>
        <taxon>Streptophyta</taxon>
        <taxon>Embryophyta</taxon>
        <taxon>Marchantiophyta</taxon>
        <taxon>Marchantiopsida</taxon>
        <taxon>Marchantiidae</taxon>
        <taxon>Marchantiales</taxon>
        <taxon>Ricciaceae</taxon>
        <taxon>Riccia</taxon>
    </lineage>
</organism>
<keyword evidence="1" id="KW-0175">Coiled coil</keyword>
<feature type="compositionally biased region" description="Basic and acidic residues" evidence="2">
    <location>
        <begin position="466"/>
        <end position="495"/>
    </location>
</feature>
<feature type="compositionally biased region" description="Acidic residues" evidence="2">
    <location>
        <begin position="356"/>
        <end position="367"/>
    </location>
</feature>
<feature type="compositionally biased region" description="Gly residues" evidence="2">
    <location>
        <begin position="334"/>
        <end position="344"/>
    </location>
</feature>
<feature type="region of interest" description="Disordered" evidence="2">
    <location>
        <begin position="459"/>
        <end position="590"/>
    </location>
</feature>
<proteinExistence type="predicted"/>
<protein>
    <recommendedName>
        <fullName evidence="3">DUF4283 domain-containing protein</fullName>
    </recommendedName>
</protein>
<feature type="coiled-coil region" evidence="1">
    <location>
        <begin position="425"/>
        <end position="452"/>
    </location>
</feature>
<name>A0ABD3GQL8_9MARC</name>
<dbReference type="AlphaFoldDB" id="A0ABD3GQL8"/>
<accession>A0ABD3GQL8</accession>
<evidence type="ECO:0000259" key="3">
    <source>
        <dbReference type="Pfam" id="PF14111"/>
    </source>
</evidence>
<feature type="compositionally biased region" description="Polar residues" evidence="2">
    <location>
        <begin position="54"/>
        <end position="64"/>
    </location>
</feature>
<evidence type="ECO:0000313" key="5">
    <source>
        <dbReference type="Proteomes" id="UP001633002"/>
    </source>
</evidence>
<feature type="compositionally biased region" description="Polar residues" evidence="2">
    <location>
        <begin position="28"/>
        <end position="44"/>
    </location>
</feature>
<evidence type="ECO:0000313" key="4">
    <source>
        <dbReference type="EMBL" id="KAL3681463.1"/>
    </source>
</evidence>
<feature type="compositionally biased region" description="Polar residues" evidence="2">
    <location>
        <begin position="576"/>
        <end position="590"/>
    </location>
</feature>
<dbReference type="Proteomes" id="UP001633002">
    <property type="component" value="Unassembled WGS sequence"/>
</dbReference>
<feature type="compositionally biased region" description="Basic and acidic residues" evidence="2">
    <location>
        <begin position="73"/>
        <end position="84"/>
    </location>
</feature>
<sequence length="590" mass="65601">MGDKGRNTPMSRVMRGFEAAREKMLRGNISQKGLTDSSSKSADTMGQILAHQPAHSSTSSQANLQIAAEVEEGTEKEGFRKDPPLDLDTEEDFPPLTGKAPATTSKGEMGQSSHGAKLAMEGQADRDKGKVPSFNAWASRPRMILQRTRGLRNPYLDGIDPEWGKSITDEKMCKLTEEINRIDPPGNLDEAKTITWSEEDDRLLRIRFDQLRKASVIIQALDSQPTRDEVEQWLDDNWVMRLKLNIVQLRVLNRQIFLLVLGSQEQRDNLLSQTPLWMDGTPLQVAPWTPDYNPKKSGVKRIATWVELPQPGHLAKDCSGQGVARNEPFQTGGRRTGYGTGRPGRPGIIPVGATLPDDDSNEENEDVAGEKHNQGADKISQNRERQEKSGETPAESEQLVAVTVADSQDSPSKGQVDREERVLYLQGDVGEKERLEENLEAHLNELAMIVRSPDRSWADIQEEEMTEHATRWAKGRPMDPHGTPDKGNDSKRQVREGQAPSHQRVDSFSQLVPTRLEWALDGKAKLPEPPDPGGDPLRARHRLYQGSRSPKGQQPPVEPGEQLAGDPPGRVEYATLGNSSKENFSSYKLP</sequence>
<dbReference type="Pfam" id="PF14111">
    <property type="entry name" value="DUF4283"/>
    <property type="match status" value="1"/>
</dbReference>
<reference evidence="4 5" key="1">
    <citation type="submission" date="2024-09" db="EMBL/GenBank/DDBJ databases">
        <title>Chromosome-scale assembly of Riccia sorocarpa.</title>
        <authorList>
            <person name="Paukszto L."/>
        </authorList>
    </citation>
    <scope>NUCLEOTIDE SEQUENCE [LARGE SCALE GENOMIC DNA]</scope>
    <source>
        <strain evidence="4">LP-2024</strain>
        <tissue evidence="4">Aerial parts of the thallus</tissue>
    </source>
</reference>
<dbReference type="EMBL" id="JBJQOH010000007">
    <property type="protein sequence ID" value="KAL3681463.1"/>
    <property type="molecule type" value="Genomic_DNA"/>
</dbReference>
<feature type="region of interest" description="Disordered" evidence="2">
    <location>
        <begin position="316"/>
        <end position="419"/>
    </location>
</feature>
<comment type="caution">
    <text evidence="4">The sequence shown here is derived from an EMBL/GenBank/DDBJ whole genome shotgun (WGS) entry which is preliminary data.</text>
</comment>
<evidence type="ECO:0000256" key="2">
    <source>
        <dbReference type="SAM" id="MobiDB-lite"/>
    </source>
</evidence>
<feature type="region of interest" description="Disordered" evidence="2">
    <location>
        <begin position="26"/>
        <end position="133"/>
    </location>
</feature>
<dbReference type="InterPro" id="IPR025558">
    <property type="entry name" value="DUF4283"/>
</dbReference>
<feature type="compositionally biased region" description="Basic and acidic residues" evidence="2">
    <location>
        <begin position="518"/>
        <end position="528"/>
    </location>
</feature>